<accession>A0A0X8E1Q4</accession>
<gene>
    <name evidence="8" type="ORF">AWU67_07695</name>
</gene>
<dbReference type="Pfam" id="PF07195">
    <property type="entry name" value="FliD_C"/>
    <property type="match status" value="1"/>
</dbReference>
<feature type="domain" description="Flagellar hook-associated protein 2 N-terminal" evidence="6">
    <location>
        <begin position="10"/>
        <end position="105"/>
    </location>
</feature>
<feature type="domain" description="Flagellar hook-associated protein 2 C-terminal" evidence="7">
    <location>
        <begin position="214"/>
        <end position="440"/>
    </location>
</feature>
<reference evidence="8 9" key="1">
    <citation type="journal article" date="2016" name="J. Biotechnol.">
        <title>First complete genome sequence of a species in the genus Microterricola, an extremophilic cold active enzyme producing bacterial strain ERGS5:02 isolated from Sikkim Himalaya.</title>
        <authorList>
            <person name="Himanshu"/>
            <person name="Swarnkar M.K."/>
            <person name="Singh D."/>
            <person name="Kumar R."/>
        </authorList>
    </citation>
    <scope>NUCLEOTIDE SEQUENCE [LARGE SCALE GENOMIC DNA]</scope>
    <source>
        <strain evidence="8 9">ERGS5:02</strain>
    </source>
</reference>
<dbReference type="GO" id="GO:0007155">
    <property type="term" value="P:cell adhesion"/>
    <property type="evidence" value="ECO:0007669"/>
    <property type="project" value="InterPro"/>
</dbReference>
<evidence type="ECO:0000313" key="9">
    <source>
        <dbReference type="Proteomes" id="UP000058305"/>
    </source>
</evidence>
<dbReference type="GO" id="GO:0009421">
    <property type="term" value="C:bacterial-type flagellum filament cap"/>
    <property type="evidence" value="ECO:0007669"/>
    <property type="project" value="InterPro"/>
</dbReference>
<evidence type="ECO:0000256" key="4">
    <source>
        <dbReference type="ARBA" id="ARBA00023143"/>
    </source>
</evidence>
<dbReference type="InterPro" id="IPR010809">
    <property type="entry name" value="FliD_C"/>
</dbReference>
<dbReference type="Pfam" id="PF02465">
    <property type="entry name" value="FliD_N"/>
    <property type="match status" value="1"/>
</dbReference>
<dbReference type="PANTHER" id="PTHR30288:SF0">
    <property type="entry name" value="FLAGELLAR HOOK-ASSOCIATED PROTEIN 2"/>
    <property type="match status" value="1"/>
</dbReference>
<dbReference type="OrthoDB" id="5241527at2"/>
<dbReference type="EMBL" id="CP014145">
    <property type="protein sequence ID" value="AMB58764.1"/>
    <property type="molecule type" value="Genomic_DNA"/>
</dbReference>
<evidence type="ECO:0000256" key="2">
    <source>
        <dbReference type="ARBA" id="ARBA00011255"/>
    </source>
</evidence>
<organism evidence="8 9">
    <name type="scientific">Microterricola viridarii</name>
    <dbReference type="NCBI Taxonomy" id="412690"/>
    <lineage>
        <taxon>Bacteria</taxon>
        <taxon>Bacillati</taxon>
        <taxon>Actinomycetota</taxon>
        <taxon>Actinomycetes</taxon>
        <taxon>Micrococcales</taxon>
        <taxon>Microbacteriaceae</taxon>
        <taxon>Microterricola</taxon>
    </lineage>
</organism>
<comment type="function">
    <text evidence="5">Required for morphogenesis and for the elongation of the flagellar filament by facilitating polymerization of the flagellin monomers at the tip of growing filament. Forms a capping structure, which prevents flagellin subunits (transported through the central channel of the flagellum) from leaking out without polymerization at the distal end.</text>
</comment>
<keyword evidence="9" id="KW-1185">Reference proteome</keyword>
<evidence type="ECO:0000256" key="3">
    <source>
        <dbReference type="ARBA" id="ARBA00023054"/>
    </source>
</evidence>
<name>A0A0X8E1Q4_9MICO</name>
<dbReference type="Proteomes" id="UP000058305">
    <property type="component" value="Chromosome"/>
</dbReference>
<evidence type="ECO:0000256" key="1">
    <source>
        <dbReference type="ARBA" id="ARBA00009764"/>
    </source>
</evidence>
<dbReference type="KEGG" id="mvd:AWU67_07695"/>
<evidence type="ECO:0000313" key="8">
    <source>
        <dbReference type="EMBL" id="AMB58764.1"/>
    </source>
</evidence>
<dbReference type="GO" id="GO:0071973">
    <property type="term" value="P:bacterial-type flagellum-dependent cell motility"/>
    <property type="evidence" value="ECO:0007669"/>
    <property type="project" value="TreeGrafter"/>
</dbReference>
<sequence>MGISLGGLVSGLNTADLIKSLMAVEAIPQNLLQNKYVSTQNYLKSLQTLNSSVAALAELGKNGMKPDALDLYTASSSDKSATVTVSKGAGATQLDVTVEKLAQSQQLVTDAMATWPTDPPVLTVKSADGTLTEITAESSSLFDVVSAINAADAGVQATRVASGVDAVTGDTLYRLQLTAKESGTAGAFTVYDGTKAAVTAGTAGQLTATTIRSAENAEVTLWKGTAAAQTITSSSNTFTDLVPGISVAVTATSATPITVTVARDDKAIGKVAETLIGKLNEIFDFIATKRTLTTTTGADGKPVVTGGVFSSDSTVRDAEQKLMNAASAPINGRSPSEFGISITKGGRMEFDAEKFAKSLAADPAATQNALTVITTRLEEAARLASDKYDGQITAKITGQTALSKDITTQIADWDRRLALREDTLKRTYSALEVQLSKLNAQSSWIGSQLAGLNSGNSQ</sequence>
<keyword evidence="5" id="KW-0964">Secreted</keyword>
<evidence type="ECO:0000256" key="5">
    <source>
        <dbReference type="RuleBase" id="RU362066"/>
    </source>
</evidence>
<evidence type="ECO:0000259" key="7">
    <source>
        <dbReference type="Pfam" id="PF07195"/>
    </source>
</evidence>
<dbReference type="InterPro" id="IPR040026">
    <property type="entry name" value="FliD"/>
</dbReference>
<protein>
    <recommendedName>
        <fullName evidence="5">Flagellar hook-associated protein 2</fullName>
        <shortName evidence="5">HAP2</shortName>
    </recommendedName>
    <alternativeName>
        <fullName evidence="5">Flagellar cap protein</fullName>
    </alternativeName>
</protein>
<comment type="similarity">
    <text evidence="1 5">Belongs to the FliD family.</text>
</comment>
<dbReference type="PANTHER" id="PTHR30288">
    <property type="entry name" value="FLAGELLAR CAP/ASSEMBLY PROTEIN FLID"/>
    <property type="match status" value="1"/>
</dbReference>
<dbReference type="InterPro" id="IPR003481">
    <property type="entry name" value="FliD_N"/>
</dbReference>
<dbReference type="GO" id="GO:0009424">
    <property type="term" value="C:bacterial-type flagellum hook"/>
    <property type="evidence" value="ECO:0007669"/>
    <property type="project" value="UniProtKB-UniRule"/>
</dbReference>
<dbReference type="RefSeq" id="WP_067227547.1">
    <property type="nucleotide sequence ID" value="NZ_CP014145.1"/>
</dbReference>
<reference evidence="9" key="2">
    <citation type="submission" date="2016-01" db="EMBL/GenBank/DDBJ databases">
        <title>First complete genome sequence of a species in the genus Microterricola, an extremophilic cold active enzyme producing strain ERGS5:02 isolated from Sikkim Himalaya.</title>
        <authorList>
            <person name="Kumar R."/>
            <person name="Singh D."/>
            <person name="Swarnkar M.K."/>
        </authorList>
    </citation>
    <scope>NUCLEOTIDE SEQUENCE [LARGE SCALE GENOMIC DNA]</scope>
    <source>
        <strain evidence="9">ERGS5:02</strain>
    </source>
</reference>
<evidence type="ECO:0000259" key="6">
    <source>
        <dbReference type="Pfam" id="PF02465"/>
    </source>
</evidence>
<comment type="subcellular location">
    <subcellularLocation>
        <location evidence="5">Secreted</location>
    </subcellularLocation>
    <subcellularLocation>
        <location evidence="5">Bacterial flagellum</location>
    </subcellularLocation>
</comment>
<comment type="subunit">
    <text evidence="2 5">Homopentamer.</text>
</comment>
<keyword evidence="3" id="KW-0175">Coiled coil</keyword>
<dbReference type="GO" id="GO:0005576">
    <property type="term" value="C:extracellular region"/>
    <property type="evidence" value="ECO:0007669"/>
    <property type="project" value="UniProtKB-SubCell"/>
</dbReference>
<dbReference type="AlphaFoldDB" id="A0A0X8E1Q4"/>
<proteinExistence type="inferred from homology"/>
<keyword evidence="4 5" id="KW-0975">Bacterial flagellum</keyword>